<comment type="caution">
    <text evidence="1">The sequence shown here is derived from an EMBL/GenBank/DDBJ whole genome shotgun (WGS) entry which is preliminary data.</text>
</comment>
<organism evidence="1 2">
    <name type="scientific">Prunus dulcis</name>
    <name type="common">Almond</name>
    <name type="synonym">Amygdalus dulcis</name>
    <dbReference type="NCBI Taxonomy" id="3755"/>
    <lineage>
        <taxon>Eukaryota</taxon>
        <taxon>Viridiplantae</taxon>
        <taxon>Streptophyta</taxon>
        <taxon>Embryophyta</taxon>
        <taxon>Tracheophyta</taxon>
        <taxon>Spermatophyta</taxon>
        <taxon>Magnoliopsida</taxon>
        <taxon>eudicotyledons</taxon>
        <taxon>Gunneridae</taxon>
        <taxon>Pentapetalae</taxon>
        <taxon>rosids</taxon>
        <taxon>fabids</taxon>
        <taxon>Rosales</taxon>
        <taxon>Rosaceae</taxon>
        <taxon>Amygdaloideae</taxon>
        <taxon>Amygdaleae</taxon>
        <taxon>Prunus</taxon>
    </lineage>
</organism>
<sequence>MALFQRWVVQWVQVCKDGLRDGDCRDGSCDDSVSKGRGCAVELVAKDLRSSSASSLHSTLQLSVKLMN</sequence>
<gene>
    <name evidence="1" type="ORF">L3X38_032401</name>
</gene>
<protein>
    <submittedName>
        <fullName evidence="1">Uncharacterized protein</fullName>
    </submittedName>
</protein>
<keyword evidence="2" id="KW-1185">Reference proteome</keyword>
<dbReference type="Proteomes" id="UP001054821">
    <property type="component" value="Chromosome 6"/>
</dbReference>
<dbReference type="EMBL" id="JAJFAZ020000006">
    <property type="protein sequence ID" value="KAI5323329.1"/>
    <property type="molecule type" value="Genomic_DNA"/>
</dbReference>
<evidence type="ECO:0000313" key="2">
    <source>
        <dbReference type="Proteomes" id="UP001054821"/>
    </source>
</evidence>
<proteinExistence type="predicted"/>
<name>A0AAD4VFE0_PRUDU</name>
<evidence type="ECO:0000313" key="1">
    <source>
        <dbReference type="EMBL" id="KAI5323329.1"/>
    </source>
</evidence>
<dbReference type="AlphaFoldDB" id="A0AAD4VFE0"/>
<reference evidence="1 2" key="1">
    <citation type="journal article" date="2022" name="G3 (Bethesda)">
        <title>Whole-genome sequence and methylome profiling of the almond [Prunus dulcis (Mill.) D.A. Webb] cultivar 'Nonpareil'.</title>
        <authorList>
            <person name="D'Amico-Willman K.M."/>
            <person name="Ouma W.Z."/>
            <person name="Meulia T."/>
            <person name="Sideli G.M."/>
            <person name="Gradziel T.M."/>
            <person name="Fresnedo-Ramirez J."/>
        </authorList>
    </citation>
    <scope>NUCLEOTIDE SEQUENCE [LARGE SCALE GENOMIC DNA]</scope>
    <source>
        <strain evidence="1">Clone GOH B32 T37-40</strain>
    </source>
</reference>
<accession>A0AAD4VFE0</accession>